<evidence type="ECO:0000313" key="4">
    <source>
        <dbReference type="Proteomes" id="UP001183420"/>
    </source>
</evidence>
<dbReference type="Pfam" id="PF12770">
    <property type="entry name" value="CHAT"/>
    <property type="match status" value="1"/>
</dbReference>
<evidence type="ECO:0000256" key="1">
    <source>
        <dbReference type="SAM" id="MobiDB-lite"/>
    </source>
</evidence>
<dbReference type="Proteomes" id="UP001183420">
    <property type="component" value="Unassembled WGS sequence"/>
</dbReference>
<organism evidence="3 4">
    <name type="scientific">Streptomyces millisiae</name>
    <dbReference type="NCBI Taxonomy" id="3075542"/>
    <lineage>
        <taxon>Bacteria</taxon>
        <taxon>Bacillati</taxon>
        <taxon>Actinomycetota</taxon>
        <taxon>Actinomycetes</taxon>
        <taxon>Kitasatosporales</taxon>
        <taxon>Streptomycetaceae</taxon>
        <taxon>Streptomyces</taxon>
    </lineage>
</organism>
<feature type="compositionally biased region" description="Basic and acidic residues" evidence="1">
    <location>
        <begin position="1166"/>
        <end position="1177"/>
    </location>
</feature>
<feature type="region of interest" description="Disordered" evidence="1">
    <location>
        <begin position="13"/>
        <end position="40"/>
    </location>
</feature>
<comment type="caution">
    <text evidence="3">The sequence shown here is derived from an EMBL/GenBank/DDBJ whole genome shotgun (WGS) entry which is preliminary data.</text>
</comment>
<reference evidence="4" key="1">
    <citation type="submission" date="2023-07" db="EMBL/GenBank/DDBJ databases">
        <title>30 novel species of actinomycetes from the DSMZ collection.</title>
        <authorList>
            <person name="Nouioui I."/>
        </authorList>
    </citation>
    <scope>NUCLEOTIDE SEQUENCE [LARGE SCALE GENOMIC DNA]</scope>
    <source>
        <strain evidence="4">DSM 44918</strain>
    </source>
</reference>
<feature type="compositionally biased region" description="Low complexity" evidence="1">
    <location>
        <begin position="25"/>
        <end position="36"/>
    </location>
</feature>
<gene>
    <name evidence="3" type="ORF">RNC47_11515</name>
</gene>
<keyword evidence="4" id="KW-1185">Reference proteome</keyword>
<dbReference type="RefSeq" id="WP_311597973.1">
    <property type="nucleotide sequence ID" value="NZ_JAVREM010000010.1"/>
</dbReference>
<feature type="region of interest" description="Disordered" evidence="1">
    <location>
        <begin position="1154"/>
        <end position="1177"/>
    </location>
</feature>
<sequence>MAGVEEALRRADDLLPRLPTSSNVAAASGGPPASGATDPGILDSTVRELAEAEARRAPDDPGAATLRARLGCLYGKRYLRGADSAGDREEGIRLLRAVRGAAGLGPEDRFRVRLTLALLLSRMPQWGPNGEQPGLDQVIEWSMRNPMNDARLLAEMAEAKEVLAELRATLPPSPLDPELSRLESVLATFHRLATGGDYQGMLGFFERTLAEQRDRVPDAEQTLALLRTMRTMLPTRVTGPTEPPPAPTDGLPARSDPASEEKARRETAAMLLGVETQTPGLIGTDQLGQLVELLGAAPTSPAEGADASADVLLGGLGRALLAVRTGQAEHAVDSVAQLRRGAESLPPDHELVDLARTGIAALPMLTRITRGGNIQDIEAALRRLAELAPGPTDDVAALLDAPAGELLLSARLSYLFLQLAGLSGAREDVEKIDEVIRELLPVVEGTGLPPVLSFQAGYLLALAHLTRASVLGLVTDVRRAVFHLERLLEGNDALPPTLRTLPTMMLLPLLAFTAQLERDPERLVGVIERFRPGLDGASLAANQRAVARALLALALSSAYELTGDRAHLDDMIHELERGRAALAEGGDLWSTGQVLWQLAEAYGTRGDPTLDDRRNAIATGLDALRVVGEDVLMQLGAEHGLQVARDAASRALRVAAWSVDEGDVEAAVAALEAGRALVLRAAAASSGVPEQLAALGHRQLAEQWRRAVPEGGPWPGGPAGAEGPRHTVNALLADVDGNSAIPSTLRRRALDALRQGGDGRRPLLSMPGVAELLAGLADCGADALVYLIPGDGDADGAALVLDRAGGDPVLRLPGLSRIARGPLEDYLRAGERRSTRPGPEAEERWEAALDELCSWAGRAVVGPLLDRLGPRDAPPRVVLVPCGNLGVVPWHAARLRSGFALARAVFSYAASGAQFLDAARRRRLPPRDRAVLVADPRLDLLWASEEVTTLRDTCYEEALLYGGFLDETVRVRGPGTPDELLGVLPGAAGGEAASLLHIASHGSAGPRPTVSALDLAESPDGPGTLSVTRILDRTGGPGPGERGPLVVLSACETDLSQRDHDEALTLTTAFVARGAADVVGTRWTTRDGVSALLMAVFHHHLTAGSLAPADALRAAQLWMLDPARQAPPGVSPELRREVRRPSLGRIPAWAAFIHQGSPRPFGPAEGKGKAGDGRAEG</sequence>
<dbReference type="EMBL" id="JAVREM010000010">
    <property type="protein sequence ID" value="MDT0318965.1"/>
    <property type="molecule type" value="Genomic_DNA"/>
</dbReference>
<protein>
    <submittedName>
        <fullName evidence="3">CHAT domain-containing protein</fullName>
    </submittedName>
</protein>
<feature type="domain" description="CHAT" evidence="2">
    <location>
        <begin position="851"/>
        <end position="1157"/>
    </location>
</feature>
<name>A0ABU2LN85_9ACTN</name>
<proteinExistence type="predicted"/>
<accession>A0ABU2LN85</accession>
<feature type="region of interest" description="Disordered" evidence="1">
    <location>
        <begin position="235"/>
        <end position="264"/>
    </location>
</feature>
<evidence type="ECO:0000313" key="3">
    <source>
        <dbReference type="EMBL" id="MDT0318965.1"/>
    </source>
</evidence>
<dbReference type="InterPro" id="IPR024983">
    <property type="entry name" value="CHAT_dom"/>
</dbReference>
<evidence type="ECO:0000259" key="2">
    <source>
        <dbReference type="Pfam" id="PF12770"/>
    </source>
</evidence>